<dbReference type="EMBL" id="JAGIXG020000009">
    <property type="protein sequence ID" value="KAI6783087.1"/>
    <property type="molecule type" value="Genomic_DNA"/>
</dbReference>
<evidence type="ECO:0000256" key="1">
    <source>
        <dbReference type="SAM" id="MobiDB-lite"/>
    </source>
</evidence>
<reference evidence="3" key="2">
    <citation type="submission" date="2022-07" db="EMBL/GenBank/DDBJ databases">
        <authorList>
            <person name="Goncalves M.F.M."/>
            <person name="Hilario S."/>
            <person name="Van De Peer Y."/>
            <person name="Esteves A.C."/>
            <person name="Alves A."/>
        </authorList>
    </citation>
    <scope>NUCLEOTIDE SEQUENCE</scope>
    <source>
        <strain evidence="3">MUM 19.33</strain>
    </source>
</reference>
<accession>A0A9P9Y417</accession>
<dbReference type="InterPro" id="IPR001810">
    <property type="entry name" value="F-box_dom"/>
</dbReference>
<evidence type="ECO:0000313" key="3">
    <source>
        <dbReference type="EMBL" id="KAI6783087.1"/>
    </source>
</evidence>
<reference evidence="3" key="1">
    <citation type="journal article" date="2021" name="J Fungi (Basel)">
        <title>Genomic and Metabolomic Analyses of the Marine Fungus Emericellopsis cladophorae: Insights into Saltwater Adaptability Mechanisms and Its Biosynthetic Potential.</title>
        <authorList>
            <person name="Goncalves M.F.M."/>
            <person name="Hilario S."/>
            <person name="Van de Peer Y."/>
            <person name="Esteves A.C."/>
            <person name="Alves A."/>
        </authorList>
    </citation>
    <scope>NUCLEOTIDE SEQUENCE</scope>
    <source>
        <strain evidence="3">MUM 19.33</strain>
    </source>
</reference>
<dbReference type="InterPro" id="IPR036047">
    <property type="entry name" value="F-box-like_dom_sf"/>
</dbReference>
<dbReference type="InterPro" id="IPR039719">
    <property type="entry name" value="FBXO28"/>
</dbReference>
<dbReference type="PANTHER" id="PTHR13252">
    <property type="entry name" value="F-BOX ONLY PROTEIN 28"/>
    <property type="match status" value="1"/>
</dbReference>
<gene>
    <name evidence="3" type="ORF">J7T54_000589</name>
</gene>
<name>A0A9P9Y417_9HYPO</name>
<dbReference type="AlphaFoldDB" id="A0A9P9Y417"/>
<dbReference type="OrthoDB" id="3219396at2759"/>
<dbReference type="PANTHER" id="PTHR13252:SF9">
    <property type="entry name" value="F-BOX ONLY PROTEIN 28"/>
    <property type="match status" value="1"/>
</dbReference>
<dbReference type="PROSITE" id="PS50181">
    <property type="entry name" value="FBOX"/>
    <property type="match status" value="1"/>
</dbReference>
<dbReference type="GO" id="GO:0000209">
    <property type="term" value="P:protein polyubiquitination"/>
    <property type="evidence" value="ECO:0007669"/>
    <property type="project" value="TreeGrafter"/>
</dbReference>
<dbReference type="SMART" id="SM00256">
    <property type="entry name" value="FBOX"/>
    <property type="match status" value="1"/>
</dbReference>
<feature type="region of interest" description="Disordered" evidence="1">
    <location>
        <begin position="77"/>
        <end position="109"/>
    </location>
</feature>
<evidence type="ECO:0000313" key="4">
    <source>
        <dbReference type="Proteomes" id="UP001055219"/>
    </source>
</evidence>
<dbReference type="Pfam" id="PF12937">
    <property type="entry name" value="F-box-like"/>
    <property type="match status" value="1"/>
</dbReference>
<keyword evidence="4" id="KW-1185">Reference proteome</keyword>
<dbReference type="InterPro" id="IPR036322">
    <property type="entry name" value="WD40_repeat_dom_sf"/>
</dbReference>
<protein>
    <recommendedName>
        <fullName evidence="2">F-box domain-containing protein</fullName>
    </recommendedName>
</protein>
<organism evidence="3 4">
    <name type="scientific">Emericellopsis cladophorae</name>
    <dbReference type="NCBI Taxonomy" id="2686198"/>
    <lineage>
        <taxon>Eukaryota</taxon>
        <taxon>Fungi</taxon>
        <taxon>Dikarya</taxon>
        <taxon>Ascomycota</taxon>
        <taxon>Pezizomycotina</taxon>
        <taxon>Sordariomycetes</taxon>
        <taxon>Hypocreomycetidae</taxon>
        <taxon>Hypocreales</taxon>
        <taxon>Bionectriaceae</taxon>
        <taxon>Emericellopsis</taxon>
    </lineage>
</organism>
<dbReference type="GeneID" id="75827108"/>
<evidence type="ECO:0000259" key="2">
    <source>
        <dbReference type="PROSITE" id="PS50181"/>
    </source>
</evidence>
<dbReference type="SUPFAM" id="SSF81383">
    <property type="entry name" value="F-box domain"/>
    <property type="match status" value="1"/>
</dbReference>
<dbReference type="SUPFAM" id="SSF50978">
    <property type="entry name" value="WD40 repeat-like"/>
    <property type="match status" value="1"/>
</dbReference>
<dbReference type="Gene3D" id="1.20.1280.50">
    <property type="match status" value="1"/>
</dbReference>
<feature type="compositionally biased region" description="Low complexity" evidence="1">
    <location>
        <begin position="98"/>
        <end position="109"/>
    </location>
</feature>
<dbReference type="Proteomes" id="UP001055219">
    <property type="component" value="Unassembled WGS sequence"/>
</dbReference>
<comment type="caution">
    <text evidence="3">The sequence shown here is derived from an EMBL/GenBank/DDBJ whole genome shotgun (WGS) entry which is preliminary data.</text>
</comment>
<sequence length="603" mass="66051">MAVHSTETSAFEALPDELVLQIIRYLEPYELAKLQQASRSLQQICLDDDLWKTLCFDESAWRQQLANRRVAAARAYAPDEDAHVDDEDEPANGLPTGAQRQQTQRAQRLQDMANWDPSYPGEKLSWYNEYIQREGPASVNWLEAPHLSDRGLEAIIEARGVAMYAPYDGSDGIGTKLAVAPLDDGSMCLWDINGTRGRKGAILARGAPEMLYSESTAGQCGRARAEKIDSSIADRVVVDNTHHKAYIAIQNNLIEVDLNRLQVVSRSKFEFSINTMSAVHPNKPLVVGTSLGVHLHDFRAPGPGSGIFDPNPLPPYASLSQPTPTSAIFIPRGNVLTDDVFVSGRFRSILHYDLRKFPVLRSNWSGASINSLAALPYHFSALHHEVRRGAEASSEVVAGMKEQEGSTLIAGGGYQNKGSLEIYGMSPGVPGSDSGATLQQNSTVKNRYTAASAPILSVATQGTRIVFSDGSGLLKWFERDGTTECRRLRIGHSETEGKGTLFAAEPQLDDVARKIISTRTEGGKSLPNDDNILFWTGERLGLVSFTSSPLYTERDFLPESATESDEADHAFREKMGEALRRDANDARFMSALGLGSAESFGMW</sequence>
<feature type="domain" description="F-box" evidence="2">
    <location>
        <begin position="8"/>
        <end position="54"/>
    </location>
</feature>
<dbReference type="RefSeq" id="XP_051363943.1">
    <property type="nucleotide sequence ID" value="XM_051504425.1"/>
</dbReference>
<feature type="compositionally biased region" description="Acidic residues" evidence="1">
    <location>
        <begin position="78"/>
        <end position="90"/>
    </location>
</feature>
<proteinExistence type="predicted"/>